<evidence type="ECO:0000256" key="4">
    <source>
        <dbReference type="ARBA" id="ARBA00022723"/>
    </source>
</evidence>
<comment type="similarity">
    <text evidence="2">Belongs to the HdrC family.</text>
</comment>
<keyword evidence="6" id="KW-0560">Oxidoreductase</keyword>
<dbReference type="Proteomes" id="UP000323439">
    <property type="component" value="Unassembled WGS sequence"/>
</dbReference>
<evidence type="ECO:0000256" key="6">
    <source>
        <dbReference type="ARBA" id="ARBA00023002"/>
    </source>
</evidence>
<dbReference type="InterPro" id="IPR017896">
    <property type="entry name" value="4Fe4S_Fe-S-bd"/>
</dbReference>
<dbReference type="InterPro" id="IPR017900">
    <property type="entry name" value="4Fe4S_Fe_S_CS"/>
</dbReference>
<keyword evidence="7" id="KW-0408">Iron</keyword>
<evidence type="ECO:0000256" key="5">
    <source>
        <dbReference type="ARBA" id="ARBA00022994"/>
    </source>
</evidence>
<dbReference type="PANTHER" id="PTHR43255">
    <property type="entry name" value="IRON-SULFUR-BINDING OXIDOREDUCTASE FADF-RELATED-RELATED"/>
    <property type="match status" value="1"/>
</dbReference>
<dbReference type="Gene3D" id="1.10.1060.10">
    <property type="entry name" value="Alpha-helical ferredoxin"/>
    <property type="match status" value="1"/>
</dbReference>
<dbReference type="AlphaFoldDB" id="A0A1G5UW26"/>
<dbReference type="PROSITE" id="PS00198">
    <property type="entry name" value="4FE4S_FER_1"/>
    <property type="match status" value="1"/>
</dbReference>
<dbReference type="Pfam" id="PF13183">
    <property type="entry name" value="Fer4_8"/>
    <property type="match status" value="1"/>
</dbReference>
<dbReference type="GO" id="GO:0051912">
    <property type="term" value="F:CoB--CoM heterodisulfide reductase activity"/>
    <property type="evidence" value="ECO:0007669"/>
    <property type="project" value="InterPro"/>
</dbReference>
<dbReference type="NCBIfam" id="TIGR03290">
    <property type="entry name" value="CoB_CoM_SS_C"/>
    <property type="match status" value="1"/>
</dbReference>
<evidence type="ECO:0000256" key="8">
    <source>
        <dbReference type="ARBA" id="ARBA00023014"/>
    </source>
</evidence>
<gene>
    <name evidence="11" type="ORF">SAMN02910315_00177</name>
</gene>
<proteinExistence type="inferred from homology"/>
<keyword evidence="3" id="KW-0004">4Fe-4S</keyword>
<evidence type="ECO:0000256" key="3">
    <source>
        <dbReference type="ARBA" id="ARBA00022485"/>
    </source>
</evidence>
<evidence type="ECO:0000256" key="9">
    <source>
        <dbReference type="SAM" id="MobiDB-lite"/>
    </source>
</evidence>
<evidence type="ECO:0000256" key="7">
    <source>
        <dbReference type="ARBA" id="ARBA00023004"/>
    </source>
</evidence>
<dbReference type="GO" id="GO:0015948">
    <property type="term" value="P:methanogenesis"/>
    <property type="evidence" value="ECO:0007669"/>
    <property type="project" value="UniProtKB-KW"/>
</dbReference>
<feature type="region of interest" description="Disordered" evidence="9">
    <location>
        <begin position="74"/>
        <end position="190"/>
    </location>
</feature>
<evidence type="ECO:0000256" key="2">
    <source>
        <dbReference type="ARBA" id="ARBA00007097"/>
    </source>
</evidence>
<dbReference type="OrthoDB" id="144910at2157"/>
<dbReference type="RefSeq" id="WP_149730823.1">
    <property type="nucleotide sequence ID" value="NZ_FMXB01000001.1"/>
</dbReference>
<keyword evidence="5" id="KW-0484">Methanogenesis</keyword>
<accession>A0A1G5UW26</accession>
<name>A0A1G5UW26_9EURY</name>
<dbReference type="UniPathway" id="UPA00647">
    <property type="reaction ID" value="UER00700"/>
</dbReference>
<dbReference type="EMBL" id="FMXB01000001">
    <property type="protein sequence ID" value="SDA37851.1"/>
    <property type="molecule type" value="Genomic_DNA"/>
</dbReference>
<reference evidence="11 12" key="1">
    <citation type="submission" date="2016-10" db="EMBL/GenBank/DDBJ databases">
        <authorList>
            <person name="Varghese N."/>
            <person name="Submissions S."/>
        </authorList>
    </citation>
    <scope>NUCLEOTIDE SEQUENCE [LARGE SCALE GENOMIC DNA]</scope>
    <source>
        <strain evidence="11 12">DSM 16643</strain>
    </source>
</reference>
<keyword evidence="12" id="KW-1185">Reference proteome</keyword>
<organism evidence="11 12">
    <name type="scientific">Methanobrevibacter millerae</name>
    <dbReference type="NCBI Taxonomy" id="230361"/>
    <lineage>
        <taxon>Archaea</taxon>
        <taxon>Methanobacteriati</taxon>
        <taxon>Methanobacteriota</taxon>
        <taxon>Methanomada group</taxon>
        <taxon>Methanobacteria</taxon>
        <taxon>Methanobacteriales</taxon>
        <taxon>Methanobacteriaceae</taxon>
        <taxon>Methanobrevibacter</taxon>
    </lineage>
</organism>
<feature type="compositionally biased region" description="Acidic residues" evidence="9">
    <location>
        <begin position="75"/>
        <end position="169"/>
    </location>
</feature>
<evidence type="ECO:0000256" key="1">
    <source>
        <dbReference type="ARBA" id="ARBA00004808"/>
    </source>
</evidence>
<dbReference type="InterPro" id="IPR009051">
    <property type="entry name" value="Helical_ferredxn"/>
</dbReference>
<keyword evidence="8" id="KW-0411">Iron-sulfur</keyword>
<keyword evidence="4" id="KW-0479">Metal-binding</keyword>
<evidence type="ECO:0000313" key="11">
    <source>
        <dbReference type="EMBL" id="SDA37851.1"/>
    </source>
</evidence>
<dbReference type="SUPFAM" id="SSF46548">
    <property type="entry name" value="alpha-helical ferredoxin"/>
    <property type="match status" value="1"/>
</dbReference>
<feature type="domain" description="4Fe-4S ferredoxin-type" evidence="10">
    <location>
        <begin position="217"/>
        <end position="278"/>
    </location>
</feature>
<feature type="compositionally biased region" description="Basic and acidic residues" evidence="9">
    <location>
        <begin position="170"/>
        <end position="190"/>
    </location>
</feature>
<dbReference type="GO" id="GO:0051539">
    <property type="term" value="F:4 iron, 4 sulfur cluster binding"/>
    <property type="evidence" value="ECO:0007669"/>
    <property type="project" value="UniProtKB-KW"/>
</dbReference>
<dbReference type="InterPro" id="IPR051460">
    <property type="entry name" value="HdrC_iron-sulfur_subunit"/>
</dbReference>
<sequence length="371" mass="40794">MSIINRLKSLFKEEKDMEEKGIADKFSDDAEVTSSNLGNTIVSGTKTTVSISEVVKKEGDTISKEITFKKNVGSIEEESVEEDLPIIEEAEPSNDEEIPEAEEDSDVEEVQEVESAEEAAEEAVEEAAEEDGDETSEIEEEVPVEESLDVEENTSSQEEDVNTDNEEEAAEKAESENENKEEKRDNMTLLTDKELLTDANRDPEFTAEFIDAGIETVKHCFQCGTCGGGCPSGRRTPYKVRQIVRKCLLGLKEEVIADDALWMCTTCYTCQERCPRSVKIVEIIKKARNVAAHAGYMAKPHKMTGVFVINTGHAVPINDAAKALRSQIGLSEVPPTTHADAGALEEVKKLCKITAFDELIGYDEATGGLKE</sequence>
<dbReference type="GO" id="GO:0046872">
    <property type="term" value="F:metal ion binding"/>
    <property type="evidence" value="ECO:0007669"/>
    <property type="project" value="UniProtKB-KW"/>
</dbReference>
<dbReference type="PANTHER" id="PTHR43255:SF1">
    <property type="entry name" value="IRON-SULFUR-BINDING OXIDOREDUCTASE FADF-RELATED"/>
    <property type="match status" value="1"/>
</dbReference>
<dbReference type="InterPro" id="IPR017680">
    <property type="entry name" value="CoB/CoM_hetero-S_Rdtase_csu"/>
</dbReference>
<evidence type="ECO:0000259" key="10">
    <source>
        <dbReference type="Pfam" id="PF13183"/>
    </source>
</evidence>
<protein>
    <submittedName>
        <fullName evidence="11">CoB--CoM heterodisulfide reductase subunit C</fullName>
    </submittedName>
</protein>
<dbReference type="GO" id="GO:0005886">
    <property type="term" value="C:plasma membrane"/>
    <property type="evidence" value="ECO:0007669"/>
    <property type="project" value="TreeGrafter"/>
</dbReference>
<evidence type="ECO:0000313" key="12">
    <source>
        <dbReference type="Proteomes" id="UP000323439"/>
    </source>
</evidence>
<comment type="pathway">
    <text evidence="1">Cofactor metabolism; coenzyme M-coenzyme B heterodisulfide reduction; coenzyme B and coenzyme M from coenzyme M-coenzyme B heterodisulfide: step 1/1.</text>
</comment>